<dbReference type="Proteomes" id="UP000006524">
    <property type="component" value="Segment"/>
</dbReference>
<dbReference type="EMBL" id="GU071095">
    <property type="protein sequence ID" value="ADO97396.1"/>
    <property type="molecule type" value="Genomic_DNA"/>
</dbReference>
<evidence type="ECO:0000313" key="1">
    <source>
        <dbReference type="EMBL" id="ADO97396.1"/>
    </source>
</evidence>
<reference evidence="1 2" key="1">
    <citation type="journal article" date="2010" name="Environ. Microbiol.">
        <title>Genomic analysis of oceanic cyanobacterial myoviruses compared with T4-like myoviruses from diverse hosts and environments.</title>
        <authorList>
            <person name="Sullivan M.B."/>
            <person name="Huang K.H."/>
            <person name="Ignacio-Espinoza J.C."/>
            <person name="Berlin A.M."/>
            <person name="Kelly L."/>
            <person name="Weigele P.R."/>
            <person name="DeFrancesco A.S."/>
            <person name="Kern S.E."/>
            <person name="Thompson L.R."/>
            <person name="Young S."/>
            <person name="Yandava C."/>
            <person name="Fu R."/>
            <person name="Krastins B."/>
            <person name="Chase M."/>
            <person name="Sarracino D."/>
            <person name="Osburne M.S."/>
            <person name="Henn M.R."/>
            <person name="Chisholm S.W."/>
        </authorList>
    </citation>
    <scope>NUCLEOTIDE SEQUENCE [LARGE SCALE GENOMIC DNA]</scope>
    <source>
        <strain evidence="1">8017-1</strain>
    </source>
</reference>
<gene>
    <name evidence="1" type="ORF">SSM2_054</name>
</gene>
<accession>E3SIU8</accession>
<evidence type="ECO:0000313" key="2">
    <source>
        <dbReference type="Proteomes" id="UP000006524"/>
    </source>
</evidence>
<protein>
    <submittedName>
        <fullName evidence="1">Uncharacterized protein</fullName>
    </submittedName>
</protein>
<proteinExistence type="predicted"/>
<name>E3SIU8_9CAUD</name>
<dbReference type="KEGG" id="vg:10326686"/>
<keyword evidence="2" id="KW-1185">Reference proteome</keyword>
<dbReference type="RefSeq" id="YP_004322210.1">
    <property type="nucleotide sequence ID" value="NC_015279.1"/>
</dbReference>
<dbReference type="GeneID" id="10326686"/>
<sequence length="113" mass="13477">MSEIYNKQRRDRLSEAVGDYLTDESISPEQFYSDLKKEVQDWVDYYKGFHEKSSQVLSYIQGERVLAVSEATDKDWEDFWHNEDKVASDFTRVWKEMDKVEPLTPVTQSQRKD</sequence>
<dbReference type="OrthoDB" id="21275at10239"/>
<organism evidence="1 2">
    <name type="scientific">Synechococcus phage S-SM2</name>
    <dbReference type="NCBI Taxonomy" id="444860"/>
    <lineage>
        <taxon>Viruses</taxon>
        <taxon>Duplodnaviria</taxon>
        <taxon>Heunggongvirae</taxon>
        <taxon>Uroviricota</taxon>
        <taxon>Caudoviricetes</taxon>
        <taxon>Pantevenvirales</taxon>
        <taxon>Kyanoviridae</taxon>
        <taxon>Nilusvirus</taxon>
        <taxon>Nilusvirus ssm2</taxon>
    </lineage>
</organism>